<dbReference type="GO" id="GO:0005096">
    <property type="term" value="F:GTPase activator activity"/>
    <property type="evidence" value="ECO:0000318"/>
    <property type="project" value="GO_Central"/>
</dbReference>
<evidence type="ECO:0000313" key="4">
    <source>
        <dbReference type="EMBL" id="EDV27616.1"/>
    </source>
</evidence>
<sequence>MASTTNKSTSSNNFSHLPKRPLGKVRTDNSLFWSEEYIEGDPIDLWGRVIADWDDCLKKRPKYIKKLVRYNIPQPLRCLLWQLLSGADKQRYLIEGYADLLKETSPHEKTIRRDIDRTYPDHPKFSSPNSPLQESMLNIMKAYSLYDKEVGYCQGNAFIAGLLLLEMPEEEAFAVFVQIMRKYNMRELCKPNMAELAVCMYQLECLIEELLPDLHVHFQAQGFRASVYASSWFLTLFASTVSPDLATRIMDFVLAEGLEFIFRLSLAILSVCNKDLLKLDIEGMIMHFQKELTKYDSITVQVLFDMAFTLKITPKKLKKLEKDYHTRKAKETGDVELMKVSLMKYK</sequence>
<evidence type="ECO:0000256" key="2">
    <source>
        <dbReference type="ARBA" id="ARBA00023054"/>
    </source>
</evidence>
<evidence type="ECO:0000313" key="5">
    <source>
        <dbReference type="Proteomes" id="UP000009022"/>
    </source>
</evidence>
<dbReference type="GeneID" id="6750665"/>
<dbReference type="CTD" id="6750665"/>
<dbReference type="OrthoDB" id="295078at2759"/>
<dbReference type="InterPro" id="IPR000195">
    <property type="entry name" value="Rab-GAP-TBC_dom"/>
</dbReference>
<gene>
    <name evidence="4" type="ORF">TRIADDRAFT_21157</name>
</gene>
<dbReference type="OMA" id="LKAYAIF"/>
<evidence type="ECO:0000256" key="1">
    <source>
        <dbReference type="ARBA" id="ARBA00022468"/>
    </source>
</evidence>
<dbReference type="InterPro" id="IPR050302">
    <property type="entry name" value="Rab_GAP_TBC_domain"/>
</dbReference>
<feature type="domain" description="Rab-GAP TBC" evidence="3">
    <location>
        <begin position="71"/>
        <end position="257"/>
    </location>
</feature>
<dbReference type="PANTHER" id="PTHR47219">
    <property type="entry name" value="RAB GTPASE-ACTIVATING PROTEIN 1-LIKE"/>
    <property type="match status" value="1"/>
</dbReference>
<dbReference type="PANTHER" id="PTHR47219:SF22">
    <property type="entry name" value="RAB-GAP TBC DOMAIN-CONTAINING PROTEIN"/>
    <property type="match status" value="1"/>
</dbReference>
<proteinExistence type="predicted"/>
<dbReference type="eggNOG" id="KOG4436">
    <property type="taxonomic scope" value="Eukaryota"/>
</dbReference>
<protein>
    <recommendedName>
        <fullName evidence="3">Rab-GAP TBC domain-containing protein</fullName>
    </recommendedName>
</protein>
<dbReference type="InterPro" id="IPR035969">
    <property type="entry name" value="Rab-GAP_TBC_sf"/>
</dbReference>
<evidence type="ECO:0000259" key="3">
    <source>
        <dbReference type="PROSITE" id="PS50086"/>
    </source>
</evidence>
<dbReference type="Pfam" id="PF00566">
    <property type="entry name" value="RabGAP-TBC"/>
    <property type="match status" value="1"/>
</dbReference>
<dbReference type="SUPFAM" id="SSF47923">
    <property type="entry name" value="Ypt/Rab-GAP domain of gyp1p"/>
    <property type="match status" value="2"/>
</dbReference>
<dbReference type="PROSITE" id="PS50086">
    <property type="entry name" value="TBC_RABGAP"/>
    <property type="match status" value="1"/>
</dbReference>
<dbReference type="EMBL" id="DS985242">
    <property type="protein sequence ID" value="EDV27616.1"/>
    <property type="molecule type" value="Genomic_DNA"/>
</dbReference>
<organism evidence="4 5">
    <name type="scientific">Trichoplax adhaerens</name>
    <name type="common">Trichoplax reptans</name>
    <dbReference type="NCBI Taxonomy" id="10228"/>
    <lineage>
        <taxon>Eukaryota</taxon>
        <taxon>Metazoa</taxon>
        <taxon>Placozoa</taxon>
        <taxon>Uniplacotomia</taxon>
        <taxon>Trichoplacea</taxon>
        <taxon>Trichoplacidae</taxon>
        <taxon>Trichoplax</taxon>
    </lineage>
</organism>
<dbReference type="FunFam" id="1.10.472.80:FF:000002">
    <property type="entry name" value="Ecotropic viral integration site 5"/>
    <property type="match status" value="1"/>
</dbReference>
<name>B3RPD6_TRIAD</name>
<dbReference type="HOGENOM" id="CLU_005350_0_1_1"/>
<reference evidence="4 5" key="1">
    <citation type="journal article" date="2008" name="Nature">
        <title>The Trichoplax genome and the nature of placozoans.</title>
        <authorList>
            <person name="Srivastava M."/>
            <person name="Begovic E."/>
            <person name="Chapman J."/>
            <person name="Putnam N.H."/>
            <person name="Hellsten U."/>
            <person name="Kawashima T."/>
            <person name="Kuo A."/>
            <person name="Mitros T."/>
            <person name="Salamov A."/>
            <person name="Carpenter M.L."/>
            <person name="Signorovitch A.Y."/>
            <person name="Moreno M.A."/>
            <person name="Kamm K."/>
            <person name="Grimwood J."/>
            <person name="Schmutz J."/>
            <person name="Shapiro H."/>
            <person name="Grigoriev I.V."/>
            <person name="Buss L.W."/>
            <person name="Schierwater B."/>
            <person name="Dellaporta S.L."/>
            <person name="Rokhsar D.S."/>
        </authorList>
    </citation>
    <scope>NUCLEOTIDE SEQUENCE [LARGE SCALE GENOMIC DNA]</scope>
    <source>
        <strain evidence="4 5">Grell-BS-1999</strain>
    </source>
</reference>
<dbReference type="FunFam" id="1.10.8.270:FF:000001">
    <property type="entry name" value="TBC1 domain family member 1"/>
    <property type="match status" value="1"/>
</dbReference>
<dbReference type="STRING" id="10228.B3RPD6"/>
<dbReference type="RefSeq" id="XP_002109450.1">
    <property type="nucleotide sequence ID" value="XM_002109414.1"/>
</dbReference>
<keyword evidence="2" id="KW-0175">Coiled coil</keyword>
<dbReference type="AlphaFoldDB" id="B3RPD6"/>
<accession>B3RPD6</accession>
<dbReference type="KEGG" id="tad:TRIADDRAFT_21157"/>
<dbReference type="SMART" id="SM00164">
    <property type="entry name" value="TBC"/>
    <property type="match status" value="1"/>
</dbReference>
<keyword evidence="5" id="KW-1185">Reference proteome</keyword>
<dbReference type="Gene3D" id="1.10.8.270">
    <property type="entry name" value="putative rabgap domain of human tbc1 domain family member 14 like domains"/>
    <property type="match status" value="1"/>
</dbReference>
<dbReference type="InParanoid" id="B3RPD6"/>
<keyword evidence="1" id="KW-0343">GTPase activation</keyword>
<dbReference type="PhylomeDB" id="B3RPD6"/>
<dbReference type="Gene3D" id="1.10.10.750">
    <property type="entry name" value="Ypt/Rab-GAP domain of gyp1p, domain 1"/>
    <property type="match status" value="1"/>
</dbReference>
<dbReference type="Proteomes" id="UP000009022">
    <property type="component" value="Unassembled WGS sequence"/>
</dbReference>
<dbReference type="Gene3D" id="1.10.472.80">
    <property type="entry name" value="Ypt/Rab-GAP domain of gyp1p, domain 3"/>
    <property type="match status" value="1"/>
</dbReference>